<accession>A0A1P9WVA3</accession>
<evidence type="ECO:0000313" key="2">
    <source>
        <dbReference type="EMBL" id="AQG79317.1"/>
    </source>
</evidence>
<keyword evidence="3" id="KW-1185">Reference proteome</keyword>
<protein>
    <recommendedName>
        <fullName evidence="4">NIPSNAP domain-containing protein</fullName>
    </recommendedName>
</protein>
<dbReference type="KEGG" id="smon:AWR27_08270"/>
<dbReference type="OrthoDB" id="954762at2"/>
<name>A0A1P9WVA3_9BACT</name>
<evidence type="ECO:0000313" key="3">
    <source>
        <dbReference type="Proteomes" id="UP000187941"/>
    </source>
</evidence>
<keyword evidence="1" id="KW-0732">Signal</keyword>
<feature type="chain" id="PRO_5012139757" description="NIPSNAP domain-containing protein" evidence="1">
    <location>
        <begin position="21"/>
        <end position="143"/>
    </location>
</feature>
<gene>
    <name evidence="2" type="ORF">AWR27_08270</name>
</gene>
<organism evidence="2 3">
    <name type="scientific">Spirosoma montaniterrae</name>
    <dbReference type="NCBI Taxonomy" id="1178516"/>
    <lineage>
        <taxon>Bacteria</taxon>
        <taxon>Pseudomonadati</taxon>
        <taxon>Bacteroidota</taxon>
        <taxon>Cytophagia</taxon>
        <taxon>Cytophagales</taxon>
        <taxon>Cytophagaceae</taxon>
        <taxon>Spirosoma</taxon>
    </lineage>
</organism>
<evidence type="ECO:0000256" key="1">
    <source>
        <dbReference type="SAM" id="SignalP"/>
    </source>
</evidence>
<evidence type="ECO:0008006" key="4">
    <source>
        <dbReference type="Google" id="ProtNLM"/>
    </source>
</evidence>
<dbReference type="AlphaFoldDB" id="A0A1P9WVA3"/>
<feature type="signal peptide" evidence="1">
    <location>
        <begin position="1"/>
        <end position="20"/>
    </location>
</feature>
<sequence length="143" mass="16655">MNKFTVFLVIVCLCSTVTLAQRSAPVAIVDFVKILNGRQQEAIFYYENNWKVYREVALEKGYIKGYKLMRTASDSTANFDLMLITEYTDSLQYNLSEERFQQIIKDRSPNGSKLLNDYKPGDFRKNLFFKKSRILLEGGLNRK</sequence>
<dbReference type="RefSeq" id="WP_083732791.1">
    <property type="nucleotide sequence ID" value="NZ_CP014263.1"/>
</dbReference>
<reference evidence="2 3" key="1">
    <citation type="submission" date="2016-01" db="EMBL/GenBank/DDBJ databases">
        <authorList>
            <person name="Oliw E.H."/>
        </authorList>
    </citation>
    <scope>NUCLEOTIDE SEQUENCE [LARGE SCALE GENOMIC DNA]</scope>
    <source>
        <strain evidence="2 3">DY10</strain>
    </source>
</reference>
<dbReference type="Proteomes" id="UP000187941">
    <property type="component" value="Chromosome"/>
</dbReference>
<dbReference type="EMBL" id="CP014263">
    <property type="protein sequence ID" value="AQG79317.1"/>
    <property type="molecule type" value="Genomic_DNA"/>
</dbReference>
<proteinExistence type="predicted"/>
<dbReference type="STRING" id="1178516.AWR27_08270"/>